<comment type="caution">
    <text evidence="6">The sequence shown here is derived from an EMBL/GenBank/DDBJ whole genome shotgun (WGS) entry which is preliminary data.</text>
</comment>
<keyword evidence="3" id="KW-0804">Transcription</keyword>
<evidence type="ECO:0000259" key="4">
    <source>
        <dbReference type="Pfam" id="PF00440"/>
    </source>
</evidence>
<feature type="domain" description="HTH-type transcriptional regulator MT1864/Rv1816-like C-terminal" evidence="5">
    <location>
        <begin position="103"/>
        <end position="196"/>
    </location>
</feature>
<dbReference type="Proteomes" id="UP000297693">
    <property type="component" value="Unassembled WGS sequence"/>
</dbReference>
<dbReference type="SUPFAM" id="SSF46689">
    <property type="entry name" value="Homeodomain-like"/>
    <property type="match status" value="1"/>
</dbReference>
<dbReference type="InterPro" id="IPR025996">
    <property type="entry name" value="MT1864/Rv1816-like_C"/>
</dbReference>
<reference evidence="6" key="1">
    <citation type="journal article" date="2019" name="PLoS Negl. Trop. Dis.">
        <title>Revisiting the worldwide diversity of Leptospira species in the environment.</title>
        <authorList>
            <person name="Vincent A.T."/>
            <person name="Schiettekatte O."/>
            <person name="Bourhy P."/>
            <person name="Veyrier F.J."/>
            <person name="Picardeau M."/>
        </authorList>
    </citation>
    <scope>NUCLEOTIDE SEQUENCE [LARGE SCALE GENOMIC DNA]</scope>
    <source>
        <strain evidence="6">201702476</strain>
    </source>
</reference>
<dbReference type="EMBL" id="RQGD01000034">
    <property type="protein sequence ID" value="TGL57957.1"/>
    <property type="molecule type" value="Genomic_DNA"/>
</dbReference>
<evidence type="ECO:0000259" key="5">
    <source>
        <dbReference type="Pfam" id="PF13305"/>
    </source>
</evidence>
<dbReference type="InterPro" id="IPR009057">
    <property type="entry name" value="Homeodomain-like_sf"/>
</dbReference>
<evidence type="ECO:0000313" key="7">
    <source>
        <dbReference type="Proteomes" id="UP000297693"/>
    </source>
</evidence>
<accession>A0A4R9JXM0</accession>
<dbReference type="SUPFAM" id="SSF48498">
    <property type="entry name" value="Tetracyclin repressor-like, C-terminal domain"/>
    <property type="match status" value="1"/>
</dbReference>
<dbReference type="RefSeq" id="WP_135623976.1">
    <property type="nucleotide sequence ID" value="NZ_RQGD01000034.1"/>
</dbReference>
<dbReference type="AlphaFoldDB" id="A0A4R9JXM0"/>
<keyword evidence="1" id="KW-0805">Transcription regulation</keyword>
<proteinExistence type="predicted"/>
<sequence length="211" mass="23653">MAKKIKFKHGRPNKNSRILNRETILEASFALANQIGYENLSMKLIADQLEIRPPSLYNHIDDIAVVKIEIAGMALKKLASHLKEAVEEKTKTTEDKQKIFRMLIFAYREFAKSNRGVYAAVLPSAEKHDVQMEASKEIISICMQTMDLGPVLDSSGVHKIRILRASLHGFVSLEAAEGFGLPESVEETFSILTDQLIKMLLPEKPTNTTSK</sequence>
<evidence type="ECO:0000256" key="2">
    <source>
        <dbReference type="ARBA" id="ARBA00023125"/>
    </source>
</evidence>
<dbReference type="OrthoDB" id="9785164at2"/>
<protein>
    <submittedName>
        <fullName evidence="6">TetR/AcrR family transcriptional regulator</fullName>
    </submittedName>
</protein>
<evidence type="ECO:0000313" key="6">
    <source>
        <dbReference type="EMBL" id="TGL57957.1"/>
    </source>
</evidence>
<organism evidence="6 7">
    <name type="scientific">Leptospira ognonensis</name>
    <dbReference type="NCBI Taxonomy" id="2484945"/>
    <lineage>
        <taxon>Bacteria</taxon>
        <taxon>Pseudomonadati</taxon>
        <taxon>Spirochaetota</taxon>
        <taxon>Spirochaetia</taxon>
        <taxon>Leptospirales</taxon>
        <taxon>Leptospiraceae</taxon>
        <taxon>Leptospira</taxon>
    </lineage>
</organism>
<keyword evidence="2" id="KW-0238">DNA-binding</keyword>
<dbReference type="InterPro" id="IPR001647">
    <property type="entry name" value="HTH_TetR"/>
</dbReference>
<gene>
    <name evidence="6" type="ORF">EHQ58_11185</name>
</gene>
<dbReference type="Pfam" id="PF00440">
    <property type="entry name" value="TetR_N"/>
    <property type="match status" value="1"/>
</dbReference>
<dbReference type="Gene3D" id="1.10.357.10">
    <property type="entry name" value="Tetracycline Repressor, domain 2"/>
    <property type="match status" value="1"/>
</dbReference>
<evidence type="ECO:0000256" key="1">
    <source>
        <dbReference type="ARBA" id="ARBA00023015"/>
    </source>
</evidence>
<evidence type="ECO:0000256" key="3">
    <source>
        <dbReference type="ARBA" id="ARBA00023163"/>
    </source>
</evidence>
<dbReference type="Gene3D" id="1.10.10.60">
    <property type="entry name" value="Homeodomain-like"/>
    <property type="match status" value="1"/>
</dbReference>
<dbReference type="GO" id="GO:0003677">
    <property type="term" value="F:DNA binding"/>
    <property type="evidence" value="ECO:0007669"/>
    <property type="project" value="UniProtKB-KW"/>
</dbReference>
<feature type="domain" description="HTH tetR-type" evidence="4">
    <location>
        <begin position="24"/>
        <end position="59"/>
    </location>
</feature>
<keyword evidence="7" id="KW-1185">Reference proteome</keyword>
<dbReference type="InterPro" id="IPR036271">
    <property type="entry name" value="Tet_transcr_reg_TetR-rel_C_sf"/>
</dbReference>
<dbReference type="Pfam" id="PF13305">
    <property type="entry name" value="TetR_C_33"/>
    <property type="match status" value="1"/>
</dbReference>
<name>A0A4R9JXM0_9LEPT</name>